<dbReference type="Gene3D" id="2.30.42.10">
    <property type="match status" value="1"/>
</dbReference>
<name>A0ABT9YGV0_9BACI</name>
<evidence type="ECO:0000313" key="3">
    <source>
        <dbReference type="EMBL" id="MDQ0206746.1"/>
    </source>
</evidence>
<feature type="transmembrane region" description="Helical" evidence="1">
    <location>
        <begin position="179"/>
        <end position="197"/>
    </location>
</feature>
<dbReference type="SUPFAM" id="SSF50156">
    <property type="entry name" value="PDZ domain-like"/>
    <property type="match status" value="1"/>
</dbReference>
<dbReference type="InterPro" id="IPR036034">
    <property type="entry name" value="PDZ_sf"/>
</dbReference>
<sequence length="394" mass="43666">MDIIKTIMLALGSFFAHPLLYVGLLVFYITATKRVKKERSFFHTRVFSRMADIVVPFGPSVLMGLGVSVILIVVGLVLSWQVLVIISAVFILLFLTLQLRWLTPVYAIGLTIVLLAFLPFVREQDFISTYYDSLTTGNILPGLAVLMALLVIAEGILILRNGSIYTSPRLERGSRGKWIGYHLSERLWIVPLILFIPEGIIPALDFWPVLPFAGIDVQPLILPFLIGFKQKASSTIPKDAIRPAGKEVIYLGGLLLAISIGSLYVSWIAFIAAGLAIVGREFLWHRTKNLDKKAANIFVERADGCTVLGVLPGSLAEKMNIKIGETIVKVNGQKVKDETSFYEALQSNSAFCKLDVLDYDQEVRFEQGALYDSEHHQLGVLLVKKDVSLSDSIT</sequence>
<dbReference type="RefSeq" id="WP_306981498.1">
    <property type="nucleotide sequence ID" value="NZ_JAUSUA010000002.1"/>
</dbReference>
<organism evidence="3 4">
    <name type="scientific">Alkalicoccobacillus murimartini</name>
    <dbReference type="NCBI Taxonomy" id="171685"/>
    <lineage>
        <taxon>Bacteria</taxon>
        <taxon>Bacillati</taxon>
        <taxon>Bacillota</taxon>
        <taxon>Bacilli</taxon>
        <taxon>Bacillales</taxon>
        <taxon>Bacillaceae</taxon>
        <taxon>Alkalicoccobacillus</taxon>
    </lineage>
</organism>
<dbReference type="SMART" id="SM00228">
    <property type="entry name" value="PDZ"/>
    <property type="match status" value="1"/>
</dbReference>
<dbReference type="InterPro" id="IPR001478">
    <property type="entry name" value="PDZ"/>
</dbReference>
<dbReference type="EMBL" id="JAUSUA010000002">
    <property type="protein sequence ID" value="MDQ0206746.1"/>
    <property type="molecule type" value="Genomic_DNA"/>
</dbReference>
<comment type="caution">
    <text evidence="3">The sequence shown here is derived from an EMBL/GenBank/DDBJ whole genome shotgun (WGS) entry which is preliminary data.</text>
</comment>
<keyword evidence="1" id="KW-1133">Transmembrane helix</keyword>
<proteinExistence type="predicted"/>
<protein>
    <recommendedName>
        <fullName evidence="2">PDZ domain-containing protein</fullName>
    </recommendedName>
</protein>
<gene>
    <name evidence="3" type="ORF">J2S05_001545</name>
</gene>
<dbReference type="Pfam" id="PF17820">
    <property type="entry name" value="PDZ_6"/>
    <property type="match status" value="1"/>
</dbReference>
<feature type="transmembrane region" description="Helical" evidence="1">
    <location>
        <begin position="248"/>
        <end position="278"/>
    </location>
</feature>
<accession>A0ABT9YGV0</accession>
<evidence type="ECO:0000256" key="1">
    <source>
        <dbReference type="SAM" id="Phobius"/>
    </source>
</evidence>
<feature type="transmembrane region" description="Helical" evidence="1">
    <location>
        <begin position="209"/>
        <end position="228"/>
    </location>
</feature>
<evidence type="ECO:0000313" key="4">
    <source>
        <dbReference type="Proteomes" id="UP001225034"/>
    </source>
</evidence>
<feature type="domain" description="PDZ" evidence="2">
    <location>
        <begin position="273"/>
        <end position="360"/>
    </location>
</feature>
<feature type="transmembrane region" description="Helical" evidence="1">
    <location>
        <begin position="50"/>
        <end position="72"/>
    </location>
</feature>
<reference evidence="3 4" key="1">
    <citation type="submission" date="2023-07" db="EMBL/GenBank/DDBJ databases">
        <title>Genomic Encyclopedia of Type Strains, Phase IV (KMG-IV): sequencing the most valuable type-strain genomes for metagenomic binning, comparative biology and taxonomic classification.</title>
        <authorList>
            <person name="Goeker M."/>
        </authorList>
    </citation>
    <scope>NUCLEOTIDE SEQUENCE [LARGE SCALE GENOMIC DNA]</scope>
    <source>
        <strain evidence="3 4">DSM 19154</strain>
    </source>
</reference>
<feature type="transmembrane region" description="Helical" evidence="1">
    <location>
        <begin position="141"/>
        <end position="159"/>
    </location>
</feature>
<feature type="transmembrane region" description="Helical" evidence="1">
    <location>
        <begin position="104"/>
        <end position="121"/>
    </location>
</feature>
<keyword evidence="4" id="KW-1185">Reference proteome</keyword>
<evidence type="ECO:0000259" key="2">
    <source>
        <dbReference type="SMART" id="SM00228"/>
    </source>
</evidence>
<keyword evidence="1" id="KW-0812">Transmembrane</keyword>
<feature type="transmembrane region" description="Helical" evidence="1">
    <location>
        <begin position="78"/>
        <end position="97"/>
    </location>
</feature>
<feature type="transmembrane region" description="Helical" evidence="1">
    <location>
        <begin position="6"/>
        <end position="29"/>
    </location>
</feature>
<keyword evidence="1" id="KW-0472">Membrane</keyword>
<dbReference type="Proteomes" id="UP001225034">
    <property type="component" value="Unassembled WGS sequence"/>
</dbReference>
<dbReference type="InterPro" id="IPR041489">
    <property type="entry name" value="PDZ_6"/>
</dbReference>